<dbReference type="AlphaFoldDB" id="A0AAD8J9W3"/>
<evidence type="ECO:0000256" key="1">
    <source>
        <dbReference type="ARBA" id="ARBA00010394"/>
    </source>
</evidence>
<keyword evidence="6" id="KW-1185">Reference proteome</keyword>
<reference evidence="5" key="2">
    <citation type="submission" date="2023-05" db="EMBL/GenBank/DDBJ databases">
        <authorList>
            <person name="Schelkunov M.I."/>
        </authorList>
    </citation>
    <scope>NUCLEOTIDE SEQUENCE</scope>
    <source>
        <strain evidence="5">Hsosn_3</strain>
        <tissue evidence="5">Leaf</tissue>
    </source>
</reference>
<evidence type="ECO:0000256" key="4">
    <source>
        <dbReference type="SAM" id="SignalP"/>
    </source>
</evidence>
<gene>
    <name evidence="5" type="ORF">POM88_000037</name>
</gene>
<protein>
    <recommendedName>
        <fullName evidence="7">F-box domain-containing protein</fullName>
    </recommendedName>
</protein>
<keyword evidence="2" id="KW-0813">Transport</keyword>
<keyword evidence="3" id="KW-0653">Protein transport</keyword>
<dbReference type="PANTHER" id="PTHR23316">
    <property type="entry name" value="IMPORTIN ALPHA"/>
    <property type="match status" value="1"/>
</dbReference>
<evidence type="ECO:0000256" key="2">
    <source>
        <dbReference type="ARBA" id="ARBA00022448"/>
    </source>
</evidence>
<dbReference type="EMBL" id="JAUIZM010000001">
    <property type="protein sequence ID" value="KAK1400432.1"/>
    <property type="molecule type" value="Genomic_DNA"/>
</dbReference>
<feature type="signal peptide" evidence="4">
    <location>
        <begin position="1"/>
        <end position="17"/>
    </location>
</feature>
<reference evidence="5" key="1">
    <citation type="submission" date="2023-02" db="EMBL/GenBank/DDBJ databases">
        <title>Genome of toxic invasive species Heracleum sosnowskyi carries increased number of genes despite the absence of recent whole-genome duplications.</title>
        <authorList>
            <person name="Schelkunov M."/>
            <person name="Shtratnikova V."/>
            <person name="Makarenko M."/>
            <person name="Klepikova A."/>
            <person name="Omelchenko D."/>
            <person name="Novikova G."/>
            <person name="Obukhova E."/>
            <person name="Bogdanov V."/>
            <person name="Penin A."/>
            <person name="Logacheva M."/>
        </authorList>
    </citation>
    <scope>NUCLEOTIDE SEQUENCE</scope>
    <source>
        <strain evidence="5">Hsosn_3</strain>
        <tissue evidence="5">Leaf</tissue>
    </source>
</reference>
<proteinExistence type="inferred from homology"/>
<evidence type="ECO:0000313" key="5">
    <source>
        <dbReference type="EMBL" id="KAK1400432.1"/>
    </source>
</evidence>
<sequence length="834" mass="96368">MCLCSVFGVLTLDCIVGVHVTDFGNHGSLVIDGLLLQCMQSSVYDSKKAKRDKLAWFVGGLVIDEFVMSDITTNIFLKWKDDPFQNCAFDTTTNYDRILSYFNLLKSEMLNIEMMFGPDIGHFRRLPTKLMELIFLKVMGSGHYSDVKFLCRCFLVSKYFYKAIRYMSNISINHYCLEELHDFMPKVLKTFKFVRYLYVHHGSPPSLNKFNWKATLQPVGINFLYGMTALSYNYIQKCSRDDEEDVYIYPLRLAPHDTRIQCMSTERYVMQMSKLHDILMLCVRSLDCIVSVHVTDFGNHGSLVIDGLLLQCMRSSVYDSKKAKRDKLAWFVGGLVIDEFVMSDITANIILKWKDDPFQNCPFDTTTNYDRVLSYFNLQKSEMVYDKALLSILQQHKNSGSVQRGYNNKLVYPDSYESIFKAPLPVTGIYSKGSLTFGIGLKYDPSPYFAQLLPKPNKRKQIWRNDCIKEMYSEDSNVQLRGTRRLEADRRLGDLRSEDVRLLIGLLGHGEKPELQFYGALALTYVDSDGAEIIREEAIPSLVGLMISKHARTQMRGMFILMRIAYDFPKSVRDLHKFGVLELLKDMVYSHRRNYYELLNCATFLAIVCRAKSILQACEIRVACHTAKLLLQYGDDEVKPQTLLALSYLSNGSCIPLKQFPRRYVLKLIKRHVDPSIVILTLQVVGNIMAWGGYDQKKFMLTKGLLKRLHRLKLPQYKILRYEACRIIQIIEKERQIINLPLGTFKIHKLEGSDICSIIENEKGEKINFAEHDDDFLKSLPIKVQSNSLDMSSFMPLLPEEEVTTKFLELKWMAEYYTPNEFPSYLATRYPNAF</sequence>
<dbReference type="Proteomes" id="UP001237642">
    <property type="component" value="Unassembled WGS sequence"/>
</dbReference>
<dbReference type="SUPFAM" id="SSF81383">
    <property type="entry name" value="F-box domain"/>
    <property type="match status" value="1"/>
</dbReference>
<dbReference type="Gene3D" id="1.25.10.10">
    <property type="entry name" value="Leucine-rich Repeat Variant"/>
    <property type="match status" value="1"/>
</dbReference>
<evidence type="ECO:0000313" key="6">
    <source>
        <dbReference type="Proteomes" id="UP001237642"/>
    </source>
</evidence>
<accession>A0AAD8J9W3</accession>
<evidence type="ECO:0000256" key="3">
    <source>
        <dbReference type="ARBA" id="ARBA00022927"/>
    </source>
</evidence>
<feature type="chain" id="PRO_5042211031" description="F-box domain-containing protein" evidence="4">
    <location>
        <begin position="18"/>
        <end position="834"/>
    </location>
</feature>
<comment type="similarity">
    <text evidence="1">Belongs to the importin alpha family.</text>
</comment>
<keyword evidence="4" id="KW-0732">Signal</keyword>
<dbReference type="SUPFAM" id="SSF48371">
    <property type="entry name" value="ARM repeat"/>
    <property type="match status" value="1"/>
</dbReference>
<dbReference type="GO" id="GO:0015031">
    <property type="term" value="P:protein transport"/>
    <property type="evidence" value="ECO:0007669"/>
    <property type="project" value="UniProtKB-KW"/>
</dbReference>
<dbReference type="InterPro" id="IPR011989">
    <property type="entry name" value="ARM-like"/>
</dbReference>
<organism evidence="5 6">
    <name type="scientific">Heracleum sosnowskyi</name>
    <dbReference type="NCBI Taxonomy" id="360622"/>
    <lineage>
        <taxon>Eukaryota</taxon>
        <taxon>Viridiplantae</taxon>
        <taxon>Streptophyta</taxon>
        <taxon>Embryophyta</taxon>
        <taxon>Tracheophyta</taxon>
        <taxon>Spermatophyta</taxon>
        <taxon>Magnoliopsida</taxon>
        <taxon>eudicotyledons</taxon>
        <taxon>Gunneridae</taxon>
        <taxon>Pentapetalae</taxon>
        <taxon>asterids</taxon>
        <taxon>campanulids</taxon>
        <taxon>Apiales</taxon>
        <taxon>Apiaceae</taxon>
        <taxon>Apioideae</taxon>
        <taxon>apioid superclade</taxon>
        <taxon>Tordylieae</taxon>
        <taxon>Tordyliinae</taxon>
        <taxon>Heracleum</taxon>
    </lineage>
</organism>
<name>A0AAD8J9W3_9APIA</name>
<dbReference type="InterPro" id="IPR016024">
    <property type="entry name" value="ARM-type_fold"/>
</dbReference>
<comment type="caution">
    <text evidence="5">The sequence shown here is derived from an EMBL/GenBank/DDBJ whole genome shotgun (WGS) entry which is preliminary data.</text>
</comment>
<dbReference type="InterPro" id="IPR036047">
    <property type="entry name" value="F-box-like_dom_sf"/>
</dbReference>
<evidence type="ECO:0008006" key="7">
    <source>
        <dbReference type="Google" id="ProtNLM"/>
    </source>
</evidence>